<name>A0A4P9CAS6_EUBML</name>
<dbReference type="Gene3D" id="1.10.443.10">
    <property type="entry name" value="Intergrase catalytic core"/>
    <property type="match status" value="1"/>
</dbReference>
<dbReference type="Pfam" id="PF00589">
    <property type="entry name" value="Phage_integrase"/>
    <property type="match status" value="1"/>
</dbReference>
<dbReference type="EMBL" id="CP029487">
    <property type="protein sequence ID" value="QCT72699.1"/>
    <property type="molecule type" value="Genomic_DNA"/>
</dbReference>
<gene>
    <name evidence="5" type="ORF">CPZ25_015645</name>
</gene>
<organism evidence="5 6">
    <name type="scientific">Eubacterium maltosivorans</name>
    <dbReference type="NCBI Taxonomy" id="2041044"/>
    <lineage>
        <taxon>Bacteria</taxon>
        <taxon>Bacillati</taxon>
        <taxon>Bacillota</taxon>
        <taxon>Clostridia</taxon>
        <taxon>Eubacteriales</taxon>
        <taxon>Eubacteriaceae</taxon>
        <taxon>Eubacterium</taxon>
    </lineage>
</organism>
<dbReference type="PANTHER" id="PTHR30349">
    <property type="entry name" value="PHAGE INTEGRASE-RELATED"/>
    <property type="match status" value="1"/>
</dbReference>
<dbReference type="GO" id="GO:0003677">
    <property type="term" value="F:DNA binding"/>
    <property type="evidence" value="ECO:0007669"/>
    <property type="project" value="UniProtKB-KW"/>
</dbReference>
<keyword evidence="2" id="KW-0238">DNA-binding</keyword>
<dbReference type="Gene3D" id="1.10.150.130">
    <property type="match status" value="1"/>
</dbReference>
<evidence type="ECO:0000313" key="6">
    <source>
        <dbReference type="Proteomes" id="UP000218387"/>
    </source>
</evidence>
<accession>A0A4P9CAS6</accession>
<dbReference type="InterPro" id="IPR011010">
    <property type="entry name" value="DNA_brk_join_enz"/>
</dbReference>
<proteinExistence type="inferred from homology"/>
<evidence type="ECO:0000313" key="5">
    <source>
        <dbReference type="EMBL" id="QCT72699.1"/>
    </source>
</evidence>
<dbReference type="SUPFAM" id="SSF56349">
    <property type="entry name" value="DNA breaking-rejoining enzymes"/>
    <property type="match status" value="1"/>
</dbReference>
<dbReference type="PROSITE" id="PS51898">
    <property type="entry name" value="TYR_RECOMBINASE"/>
    <property type="match status" value="1"/>
</dbReference>
<evidence type="ECO:0000256" key="2">
    <source>
        <dbReference type="ARBA" id="ARBA00023125"/>
    </source>
</evidence>
<dbReference type="GO" id="GO:0006310">
    <property type="term" value="P:DNA recombination"/>
    <property type="evidence" value="ECO:0007669"/>
    <property type="project" value="UniProtKB-KW"/>
</dbReference>
<comment type="similarity">
    <text evidence="1">Belongs to the 'phage' integrase family.</text>
</comment>
<dbReference type="KEGG" id="emt:CPZ25_015645"/>
<dbReference type="PANTHER" id="PTHR30349:SF41">
    <property type="entry name" value="INTEGRASE_RECOMBINASE PROTEIN MJ0367-RELATED"/>
    <property type="match status" value="1"/>
</dbReference>
<dbReference type="GO" id="GO:0015074">
    <property type="term" value="P:DNA integration"/>
    <property type="evidence" value="ECO:0007669"/>
    <property type="project" value="UniProtKB-KW"/>
</dbReference>
<dbReference type="InterPro" id="IPR013762">
    <property type="entry name" value="Integrase-like_cat_sf"/>
</dbReference>
<dbReference type="AlphaFoldDB" id="A0A4P9CAS6"/>
<protein>
    <submittedName>
        <fullName evidence="5">Site-specific integrase</fullName>
    </submittedName>
</protein>
<dbReference type="Proteomes" id="UP000218387">
    <property type="component" value="Chromosome"/>
</dbReference>
<feature type="domain" description="Tyr recombinase" evidence="4">
    <location>
        <begin position="171"/>
        <end position="380"/>
    </location>
</feature>
<evidence type="ECO:0000256" key="1">
    <source>
        <dbReference type="ARBA" id="ARBA00008857"/>
    </source>
</evidence>
<reference evidence="5 6" key="1">
    <citation type="submission" date="2018-05" db="EMBL/GenBank/DDBJ databases">
        <title>Genome comparison of Eubacterium sp.</title>
        <authorList>
            <person name="Feng Y."/>
            <person name="Sanchez-Andrea I."/>
            <person name="Stams A.J.M."/>
            <person name="De Vos W.M."/>
        </authorList>
    </citation>
    <scope>NUCLEOTIDE SEQUENCE [LARGE SCALE GENOMIC DNA]</scope>
    <source>
        <strain evidence="5 6">YI</strain>
    </source>
</reference>
<dbReference type="InterPro" id="IPR010998">
    <property type="entry name" value="Integrase_recombinase_N"/>
</dbReference>
<dbReference type="InterPro" id="IPR002104">
    <property type="entry name" value="Integrase_catalytic"/>
</dbReference>
<dbReference type="CDD" id="cd01189">
    <property type="entry name" value="INT_ICEBs1_C_like"/>
    <property type="match status" value="1"/>
</dbReference>
<sequence>MEENMKYDKIIRGEYTYFRYRHWDPVLKKITRELTARTLKDLKEKVEKFEKLEGYGIKNDKIKLVDFCNDWLYNVHLVDKKPSTQERYDCIFRLYMKKSYLGQIILRNLDASDVQKYYNELFERKGYNCVKQFHKMLSPCIRYAFETGRIIRNFMPSIKLPKKPAKNGRQKKVNPLTVEEHKRFINAIKDHRLGVLFNMALDTGMRQGELFALTWRDIDFSRKEINIDKTYSLIRDLKTHKQIGETTAPKTYYSTRIISLPKRTEELLMAHKEKQKIQLAKYNLTQDNDTLVFCTGIGTHLERQNVLKEVKAVYKECGILNVDGKVDKTFHDLRHTYATRLFELGEPAKVVQELLGHSDVSTTLNIYTHVLERQKKRTASKIDLFYEESFN</sequence>
<evidence type="ECO:0000259" key="4">
    <source>
        <dbReference type="PROSITE" id="PS51898"/>
    </source>
</evidence>
<keyword evidence="3" id="KW-0233">DNA recombination</keyword>
<evidence type="ECO:0000256" key="3">
    <source>
        <dbReference type="ARBA" id="ARBA00023172"/>
    </source>
</evidence>
<dbReference type="InterPro" id="IPR050090">
    <property type="entry name" value="Tyrosine_recombinase_XerCD"/>
</dbReference>
<keyword evidence="6" id="KW-1185">Reference proteome</keyword>